<reference evidence="3" key="2">
    <citation type="journal article" date="2024" name="Plant">
        <title>Genomic evolution and insights into agronomic trait innovations of Sesamum species.</title>
        <authorList>
            <person name="Miao H."/>
            <person name="Wang L."/>
            <person name="Qu L."/>
            <person name="Liu H."/>
            <person name="Sun Y."/>
            <person name="Le M."/>
            <person name="Wang Q."/>
            <person name="Wei S."/>
            <person name="Zheng Y."/>
            <person name="Lin W."/>
            <person name="Duan Y."/>
            <person name="Cao H."/>
            <person name="Xiong S."/>
            <person name="Wang X."/>
            <person name="Wei L."/>
            <person name="Li C."/>
            <person name="Ma Q."/>
            <person name="Ju M."/>
            <person name="Zhao R."/>
            <person name="Li G."/>
            <person name="Mu C."/>
            <person name="Tian Q."/>
            <person name="Mei H."/>
            <person name="Zhang T."/>
            <person name="Gao T."/>
            <person name="Zhang H."/>
        </authorList>
    </citation>
    <scope>NUCLEOTIDE SEQUENCE</scope>
    <source>
        <strain evidence="3">KEN8</strain>
    </source>
</reference>
<accession>A0AAW2RPK8</accession>
<dbReference type="PANTHER" id="PTHR47597:SF2">
    <property type="entry name" value="LIPOYL-BINDING DOMAIN-CONTAINING PROTEIN"/>
    <property type="match status" value="1"/>
</dbReference>
<dbReference type="AlphaFoldDB" id="A0AAW2RPK8"/>
<evidence type="ECO:0000259" key="2">
    <source>
        <dbReference type="Pfam" id="PF00364"/>
    </source>
</evidence>
<dbReference type="EMBL" id="JACGWM010000003">
    <property type="protein sequence ID" value="KAL0382190.1"/>
    <property type="molecule type" value="Genomic_DNA"/>
</dbReference>
<proteinExistence type="predicted"/>
<name>A0AAW2RPK8_9LAMI</name>
<comment type="caution">
    <text evidence="3">The sequence shown here is derived from an EMBL/GenBank/DDBJ whole genome shotgun (WGS) entry which is preliminary data.</text>
</comment>
<dbReference type="InterPro" id="IPR011053">
    <property type="entry name" value="Single_hybrid_motif"/>
</dbReference>
<dbReference type="Gene3D" id="2.40.50.100">
    <property type="match status" value="1"/>
</dbReference>
<sequence length="327" mass="35040">MNFSAVLKWIFDVFYYVTDAFTMRSHFRTVLEKPGTVTINNSAFSNLSKLPVCGGKLSSSTNRHGAILVSCVKNSETTVTSKSNSDPNGAVISDNQPNGLLEKKSPSSATFPNGFEALLTEVCDETKIAELKLKNIKSHFMNVKLIAMEQDMFRFVHEAEIDFGPFQIHMKRNIDGPPVPAPVVPQITAPPVPSKPANASAPAAPPSPPKSSLEKVSPFTNVSIEKVAKLAAIEASGATGYVIVSSPTVGSFRRARTLKGKKQPPACKEGDVIKEGQVIGFLDQFGTQLPVRSGVGGEVLKLLYNDGEAVGYGDPLIAVLPSFHGIK</sequence>
<feature type="compositionally biased region" description="Pro residues" evidence="1">
    <location>
        <begin position="179"/>
        <end position="194"/>
    </location>
</feature>
<feature type="compositionally biased region" description="Polar residues" evidence="1">
    <location>
        <begin position="79"/>
        <end position="98"/>
    </location>
</feature>
<protein>
    <recommendedName>
        <fullName evidence="2">Lipoyl-binding domain-containing protein</fullName>
    </recommendedName>
</protein>
<gene>
    <name evidence="3" type="ORF">Scaly_0506300</name>
</gene>
<feature type="domain" description="Lipoyl-binding" evidence="2">
    <location>
        <begin position="263"/>
        <end position="318"/>
    </location>
</feature>
<dbReference type="PANTHER" id="PTHR47597">
    <property type="entry name" value="IS A MEMBER OF THE PF|00364 BIOTIN-REQUIRING ENZYMES FAMILY-RELATED"/>
    <property type="match status" value="1"/>
</dbReference>
<dbReference type="Pfam" id="PF00364">
    <property type="entry name" value="Biotin_lipoyl"/>
    <property type="match status" value="1"/>
</dbReference>
<dbReference type="CDD" id="cd06850">
    <property type="entry name" value="biotinyl_domain"/>
    <property type="match status" value="1"/>
</dbReference>
<evidence type="ECO:0000256" key="1">
    <source>
        <dbReference type="SAM" id="MobiDB-lite"/>
    </source>
</evidence>
<organism evidence="3">
    <name type="scientific">Sesamum calycinum</name>
    <dbReference type="NCBI Taxonomy" id="2727403"/>
    <lineage>
        <taxon>Eukaryota</taxon>
        <taxon>Viridiplantae</taxon>
        <taxon>Streptophyta</taxon>
        <taxon>Embryophyta</taxon>
        <taxon>Tracheophyta</taxon>
        <taxon>Spermatophyta</taxon>
        <taxon>Magnoliopsida</taxon>
        <taxon>eudicotyledons</taxon>
        <taxon>Gunneridae</taxon>
        <taxon>Pentapetalae</taxon>
        <taxon>asterids</taxon>
        <taxon>lamiids</taxon>
        <taxon>Lamiales</taxon>
        <taxon>Pedaliaceae</taxon>
        <taxon>Sesamum</taxon>
    </lineage>
</organism>
<evidence type="ECO:0000313" key="3">
    <source>
        <dbReference type="EMBL" id="KAL0382190.1"/>
    </source>
</evidence>
<reference evidence="3" key="1">
    <citation type="submission" date="2020-06" db="EMBL/GenBank/DDBJ databases">
        <authorList>
            <person name="Li T."/>
            <person name="Hu X."/>
            <person name="Zhang T."/>
            <person name="Song X."/>
            <person name="Zhang H."/>
            <person name="Dai N."/>
            <person name="Sheng W."/>
            <person name="Hou X."/>
            <person name="Wei L."/>
        </authorList>
    </citation>
    <scope>NUCLEOTIDE SEQUENCE</scope>
    <source>
        <strain evidence="3">KEN8</strain>
        <tissue evidence="3">Leaf</tissue>
    </source>
</reference>
<feature type="region of interest" description="Disordered" evidence="1">
    <location>
        <begin position="79"/>
        <end position="106"/>
    </location>
</feature>
<dbReference type="SUPFAM" id="SSF51230">
    <property type="entry name" value="Single hybrid motif"/>
    <property type="match status" value="1"/>
</dbReference>
<dbReference type="InterPro" id="IPR053217">
    <property type="entry name" value="ACC_Biotin_Carrier"/>
</dbReference>
<dbReference type="InterPro" id="IPR000089">
    <property type="entry name" value="Biotin_lipoyl"/>
</dbReference>
<feature type="region of interest" description="Disordered" evidence="1">
    <location>
        <begin position="179"/>
        <end position="215"/>
    </location>
</feature>